<keyword evidence="3" id="KW-1185">Reference proteome</keyword>
<sequence length="86" mass="9319">MADLVYTRVSTDEQSTQRQTYLRTEAGLTDSAEGVWLFSDPASSSKIPALERAGFRKLGGYARPGDQLTVATCVPARLLASVKKVI</sequence>
<dbReference type="InterPro" id="IPR006119">
    <property type="entry name" value="Resolv_N"/>
</dbReference>
<dbReference type="HOGENOM" id="CLU_2496112_0_0_11"/>
<dbReference type="AlphaFoldDB" id="A4XCC7"/>
<evidence type="ECO:0000259" key="1">
    <source>
        <dbReference type="Pfam" id="PF00239"/>
    </source>
</evidence>
<evidence type="ECO:0000313" key="2">
    <source>
        <dbReference type="EMBL" id="ABP56584.1"/>
    </source>
</evidence>
<dbReference type="PATRIC" id="fig|369723.5.peg.4296"/>
<dbReference type="SUPFAM" id="SSF53041">
    <property type="entry name" value="Resolvase-like"/>
    <property type="match status" value="1"/>
</dbReference>
<proteinExistence type="predicted"/>
<organism evidence="2 3">
    <name type="scientific">Salinispora tropica (strain ATCC BAA-916 / DSM 44818 / JCM 13857 / NBRC 105044 / CNB-440)</name>
    <dbReference type="NCBI Taxonomy" id="369723"/>
    <lineage>
        <taxon>Bacteria</taxon>
        <taxon>Bacillati</taxon>
        <taxon>Actinomycetota</taxon>
        <taxon>Actinomycetes</taxon>
        <taxon>Micromonosporales</taxon>
        <taxon>Micromonosporaceae</taxon>
        <taxon>Salinispora</taxon>
    </lineage>
</organism>
<dbReference type="KEGG" id="stp:Strop_4155"/>
<dbReference type="STRING" id="369723.Strop_4155"/>
<accession>A4XCC7</accession>
<protein>
    <recommendedName>
        <fullName evidence="1">Resolvase/invertase-type recombinase catalytic domain-containing protein</fullName>
    </recommendedName>
</protein>
<dbReference type="Gene3D" id="3.40.50.1390">
    <property type="entry name" value="Resolvase, N-terminal catalytic domain"/>
    <property type="match status" value="1"/>
</dbReference>
<dbReference type="InterPro" id="IPR036162">
    <property type="entry name" value="Resolvase-like_N_sf"/>
</dbReference>
<dbReference type="RefSeq" id="WP_012015349.1">
    <property type="nucleotide sequence ID" value="NC_009380.1"/>
</dbReference>
<dbReference type="Proteomes" id="UP000000235">
    <property type="component" value="Chromosome"/>
</dbReference>
<dbReference type="Pfam" id="PF00239">
    <property type="entry name" value="Resolvase"/>
    <property type="match status" value="1"/>
</dbReference>
<reference evidence="3" key="1">
    <citation type="journal article" date="2007" name="Proc. Natl. Acad. Sci. U.S.A.">
        <title>Genome sequencing reveals complex secondary metabolome in the marine actinomycete Salinispora tropica.</title>
        <authorList>
            <person name="Udwary D.W."/>
            <person name="Zeigler L."/>
            <person name="Asolkar R.N."/>
            <person name="Singan V."/>
            <person name="Lapidus A."/>
            <person name="Fenical W."/>
            <person name="Jensen P.R."/>
            <person name="Moore B.S."/>
        </authorList>
    </citation>
    <scope>NUCLEOTIDE SEQUENCE [LARGE SCALE GENOMIC DNA]</scope>
    <source>
        <strain evidence="3">ATCC BAA-916 / DSM 44818 / CNB-440</strain>
    </source>
</reference>
<dbReference type="GO" id="GO:0000150">
    <property type="term" value="F:DNA strand exchange activity"/>
    <property type="evidence" value="ECO:0007669"/>
    <property type="project" value="InterPro"/>
</dbReference>
<evidence type="ECO:0000313" key="3">
    <source>
        <dbReference type="Proteomes" id="UP000000235"/>
    </source>
</evidence>
<dbReference type="EMBL" id="CP000667">
    <property type="protein sequence ID" value="ABP56584.1"/>
    <property type="molecule type" value="Genomic_DNA"/>
</dbReference>
<dbReference type="GO" id="GO:0003677">
    <property type="term" value="F:DNA binding"/>
    <property type="evidence" value="ECO:0007669"/>
    <property type="project" value="InterPro"/>
</dbReference>
<gene>
    <name evidence="2" type="ordered locus">Strop_4155</name>
</gene>
<feature type="domain" description="Resolvase/invertase-type recombinase catalytic" evidence="1">
    <location>
        <begin position="5"/>
        <end position="71"/>
    </location>
</feature>
<name>A4XCC7_SALTO</name>